<gene>
    <name evidence="5" type="ORF">QTN47_15050</name>
</gene>
<evidence type="ECO:0000256" key="2">
    <source>
        <dbReference type="ARBA" id="ARBA00023125"/>
    </source>
</evidence>
<keyword evidence="1" id="KW-0805">Transcription regulation</keyword>
<keyword evidence="6" id="KW-1185">Reference proteome</keyword>
<reference evidence="5 6" key="1">
    <citation type="submission" date="2023-07" db="EMBL/GenBank/DDBJ databases">
        <authorList>
            <person name="Lian W.-H."/>
        </authorList>
    </citation>
    <scope>NUCLEOTIDE SEQUENCE [LARGE SCALE GENOMIC DNA]</scope>
    <source>
        <strain evidence="5 6">SYSU DXS3180</strain>
    </source>
</reference>
<organism evidence="5 6">
    <name type="scientific">Danxiaibacter flavus</name>
    <dbReference type="NCBI Taxonomy" id="3049108"/>
    <lineage>
        <taxon>Bacteria</taxon>
        <taxon>Pseudomonadati</taxon>
        <taxon>Bacteroidota</taxon>
        <taxon>Chitinophagia</taxon>
        <taxon>Chitinophagales</taxon>
        <taxon>Chitinophagaceae</taxon>
        <taxon>Danxiaibacter</taxon>
    </lineage>
</organism>
<dbReference type="InterPro" id="IPR036388">
    <property type="entry name" value="WH-like_DNA-bd_sf"/>
</dbReference>
<dbReference type="Gene3D" id="1.10.10.10">
    <property type="entry name" value="Winged helix-like DNA-binding domain superfamily/Winged helix DNA-binding domain"/>
    <property type="match status" value="1"/>
</dbReference>
<protein>
    <submittedName>
        <fullName evidence="5">GntR family transcriptional regulator</fullName>
    </submittedName>
</protein>
<dbReference type="SUPFAM" id="SSF53822">
    <property type="entry name" value="Periplasmic binding protein-like I"/>
    <property type="match status" value="1"/>
</dbReference>
<dbReference type="Gene3D" id="3.40.50.2300">
    <property type="match status" value="2"/>
</dbReference>
<dbReference type="PANTHER" id="PTHR38445">
    <property type="entry name" value="HTH-TYPE TRANSCRIPTIONAL REPRESSOR YTRA"/>
    <property type="match status" value="1"/>
</dbReference>
<evidence type="ECO:0000259" key="4">
    <source>
        <dbReference type="PROSITE" id="PS50949"/>
    </source>
</evidence>
<dbReference type="RefSeq" id="WP_369330233.1">
    <property type="nucleotide sequence ID" value="NZ_JAULBC010000005.1"/>
</dbReference>
<dbReference type="CDD" id="cd07377">
    <property type="entry name" value="WHTH_GntR"/>
    <property type="match status" value="1"/>
</dbReference>
<evidence type="ECO:0000313" key="6">
    <source>
        <dbReference type="Proteomes" id="UP001560573"/>
    </source>
</evidence>
<dbReference type="SMART" id="SM00345">
    <property type="entry name" value="HTH_GNTR"/>
    <property type="match status" value="1"/>
</dbReference>
<dbReference type="Proteomes" id="UP001560573">
    <property type="component" value="Unassembled WGS sequence"/>
</dbReference>
<evidence type="ECO:0000313" key="5">
    <source>
        <dbReference type="EMBL" id="MEX6688823.1"/>
    </source>
</evidence>
<dbReference type="PROSITE" id="PS50949">
    <property type="entry name" value="HTH_GNTR"/>
    <property type="match status" value="1"/>
</dbReference>
<dbReference type="InterPro" id="IPR000524">
    <property type="entry name" value="Tscrpt_reg_HTH_GntR"/>
</dbReference>
<sequence length="338" mass="38574">MQPIFEKIQELKSIPSYSKHDQLVQGIINAIDEKIITTGSRLPTINEAINELRFARETVVKGYKDLIRRGIVESKGRKGYFVANGNTGQIAKVALLMYLMDSFQEQFYRTFRDELGNKVHIDIFFHHGNIEIFETILNMIKGKYSMYVISPIPHPRTKELLNEIPRARFIMFDRFEPIGGEFSYVCQEFEKASFDAFSALADNIKKFDEMIFFHTKDSLDPVEIIKSYKKFAKKYGINATIKPHYVPGTITKGKVYFSLNNAELWEILNDCKAAKLSPGKDIGILSHNDEPVKKLVADGITTFSTDFGLMGKRAAQAIIKKESVQEIIPSVLIKRKSL</sequence>
<name>A0ABV3ZG76_9BACT</name>
<dbReference type="InterPro" id="IPR028082">
    <property type="entry name" value="Peripla_BP_I"/>
</dbReference>
<keyword evidence="3" id="KW-0804">Transcription</keyword>
<keyword evidence="2" id="KW-0238">DNA-binding</keyword>
<proteinExistence type="predicted"/>
<dbReference type="EMBL" id="JAULBC010000005">
    <property type="protein sequence ID" value="MEX6688823.1"/>
    <property type="molecule type" value="Genomic_DNA"/>
</dbReference>
<evidence type="ECO:0000256" key="1">
    <source>
        <dbReference type="ARBA" id="ARBA00023015"/>
    </source>
</evidence>
<dbReference type="PANTHER" id="PTHR38445:SF10">
    <property type="entry name" value="GNTR-FAMILY TRANSCRIPTIONAL REGULATOR"/>
    <property type="match status" value="1"/>
</dbReference>
<feature type="domain" description="HTH gntR-type" evidence="4">
    <location>
        <begin position="17"/>
        <end position="85"/>
    </location>
</feature>
<dbReference type="SUPFAM" id="SSF46785">
    <property type="entry name" value="Winged helix' DNA-binding domain"/>
    <property type="match status" value="1"/>
</dbReference>
<comment type="caution">
    <text evidence="5">The sequence shown here is derived from an EMBL/GenBank/DDBJ whole genome shotgun (WGS) entry which is preliminary data.</text>
</comment>
<dbReference type="InterPro" id="IPR036390">
    <property type="entry name" value="WH_DNA-bd_sf"/>
</dbReference>
<accession>A0ABV3ZG76</accession>
<dbReference type="Pfam" id="PF00392">
    <property type="entry name" value="GntR"/>
    <property type="match status" value="1"/>
</dbReference>
<evidence type="ECO:0000256" key="3">
    <source>
        <dbReference type="ARBA" id="ARBA00023163"/>
    </source>
</evidence>